<protein>
    <submittedName>
        <fullName evidence="2">Uncharacterized protein</fullName>
    </submittedName>
</protein>
<keyword evidence="1" id="KW-0732">Signal</keyword>
<feature type="signal peptide" evidence="1">
    <location>
        <begin position="1"/>
        <end position="19"/>
    </location>
</feature>
<sequence>MKFKCIMMSALFAGIISFAQVGINTAAPQSTLDVNGDITLRNELRVGGTKTTNGNPGTNNQILVSQGDNVTPQWKTSKLGFFEQDEYRITESNATADETGINFSNTSTGDGIATSPFGESITSSSPVWSQIPGLASSFTIKNTLNRTNFLFQTGLEMSNVGTTTGAFVRFACGIFIDDQLRAIRADQINAINNKGAKNQSIFTLSYIVNNLSAGPHTVKVACRRIASSATGYHFAIGRTTTDGTQTVNNFMLRSILKFDVSEQVKIIY</sequence>
<evidence type="ECO:0000313" key="2">
    <source>
        <dbReference type="EMBL" id="AZI56450.1"/>
    </source>
</evidence>
<dbReference type="AlphaFoldDB" id="A0A3G8ZH03"/>
<dbReference type="Proteomes" id="UP000272316">
    <property type="component" value="Chromosome"/>
</dbReference>
<feature type="chain" id="PRO_5017940802" evidence="1">
    <location>
        <begin position="20"/>
        <end position="268"/>
    </location>
</feature>
<accession>A0A3G8ZH03</accession>
<organism evidence="2 3">
    <name type="scientific">Epilithonimonas vandammei</name>
    <dbReference type="NCBI Taxonomy" id="2487072"/>
    <lineage>
        <taxon>Bacteria</taxon>
        <taxon>Pseudomonadati</taxon>
        <taxon>Bacteroidota</taxon>
        <taxon>Flavobacteriia</taxon>
        <taxon>Flavobacteriales</taxon>
        <taxon>Weeksellaceae</taxon>
        <taxon>Chryseobacterium group</taxon>
        <taxon>Epilithonimonas</taxon>
    </lineage>
</organism>
<evidence type="ECO:0000256" key="1">
    <source>
        <dbReference type="SAM" id="SignalP"/>
    </source>
</evidence>
<gene>
    <name evidence="2" type="ORF">EIB75_14820</name>
</gene>
<dbReference type="EMBL" id="CP034160">
    <property type="protein sequence ID" value="AZI56450.1"/>
    <property type="molecule type" value="Genomic_DNA"/>
</dbReference>
<proteinExistence type="predicted"/>
<evidence type="ECO:0000313" key="3">
    <source>
        <dbReference type="Proteomes" id="UP000272316"/>
    </source>
</evidence>
<dbReference type="KEGG" id="eva:EIB75_14820"/>
<name>A0A3G8ZH03_9FLAO</name>
<reference evidence="3" key="1">
    <citation type="submission" date="2018-11" db="EMBL/GenBank/DDBJ databases">
        <title>Proposal to divide the Flavobacteriaceae and reorganize its genera based on Amino Acid Identity values calculated from whole genome sequences.</title>
        <authorList>
            <person name="Nicholson A.C."/>
            <person name="Gulvik C.A."/>
            <person name="Whitney A.M."/>
            <person name="Sheth M."/>
            <person name="Batra D."/>
            <person name="Pryor J."/>
            <person name="Bernardet J.-F."/>
            <person name="Hugo C."/>
            <person name="Kampfer P."/>
            <person name="Newman J.D."/>
            <person name="McQuiston J.R."/>
        </authorList>
    </citation>
    <scope>NUCLEOTIDE SEQUENCE [LARGE SCALE GENOMIC DNA]</scope>
    <source>
        <strain evidence="3">H6466</strain>
    </source>
</reference>
<dbReference type="RefSeq" id="WP_124987153.1">
    <property type="nucleotide sequence ID" value="NZ_CP034160.1"/>
</dbReference>